<dbReference type="EMBL" id="AVOT02059239">
    <property type="protein sequence ID" value="MBW0552928.1"/>
    <property type="molecule type" value="Genomic_DNA"/>
</dbReference>
<gene>
    <name evidence="2" type="ORF">O181_092643</name>
</gene>
<evidence type="ECO:0000313" key="3">
    <source>
        <dbReference type="Proteomes" id="UP000765509"/>
    </source>
</evidence>
<feature type="region of interest" description="Disordered" evidence="1">
    <location>
        <begin position="26"/>
        <end position="105"/>
    </location>
</feature>
<reference evidence="2" key="1">
    <citation type="submission" date="2021-03" db="EMBL/GenBank/DDBJ databases">
        <title>Draft genome sequence of rust myrtle Austropuccinia psidii MF-1, a brazilian biotype.</title>
        <authorList>
            <person name="Quecine M.C."/>
            <person name="Pachon D.M.R."/>
            <person name="Bonatelli M.L."/>
            <person name="Correr F.H."/>
            <person name="Franceschini L.M."/>
            <person name="Leite T.F."/>
            <person name="Margarido G.R.A."/>
            <person name="Almeida C.A."/>
            <person name="Ferrarezi J.A."/>
            <person name="Labate C.A."/>
        </authorList>
    </citation>
    <scope>NUCLEOTIDE SEQUENCE</scope>
    <source>
        <strain evidence="2">MF-1</strain>
    </source>
</reference>
<accession>A0A9Q3IZP4</accession>
<name>A0A9Q3IZP4_9BASI</name>
<proteinExistence type="predicted"/>
<sequence length="145" mass="16142">MEVYELLKEINQNNYGTNEVDFVSGDFTAPANNNNGESIEEDIEVPTEPSGNQGCHSGSENGESRTREEMGNWADGPENIPSQPEGSCTTQNICGNSSSQMPSISRGTTCRDRNFMNNMNTNMQNILLPLMLMLQQSQDREEERD</sequence>
<protein>
    <submittedName>
        <fullName evidence="2">Uncharacterized protein</fullName>
    </submittedName>
</protein>
<keyword evidence="3" id="KW-1185">Reference proteome</keyword>
<organism evidence="2 3">
    <name type="scientific">Austropuccinia psidii MF-1</name>
    <dbReference type="NCBI Taxonomy" id="1389203"/>
    <lineage>
        <taxon>Eukaryota</taxon>
        <taxon>Fungi</taxon>
        <taxon>Dikarya</taxon>
        <taxon>Basidiomycota</taxon>
        <taxon>Pucciniomycotina</taxon>
        <taxon>Pucciniomycetes</taxon>
        <taxon>Pucciniales</taxon>
        <taxon>Sphaerophragmiaceae</taxon>
        <taxon>Austropuccinia</taxon>
    </lineage>
</organism>
<evidence type="ECO:0000256" key="1">
    <source>
        <dbReference type="SAM" id="MobiDB-lite"/>
    </source>
</evidence>
<dbReference type="AlphaFoldDB" id="A0A9Q3IZP4"/>
<evidence type="ECO:0000313" key="2">
    <source>
        <dbReference type="EMBL" id="MBW0552928.1"/>
    </source>
</evidence>
<feature type="compositionally biased region" description="Polar residues" evidence="1">
    <location>
        <begin position="49"/>
        <end position="61"/>
    </location>
</feature>
<feature type="compositionally biased region" description="Polar residues" evidence="1">
    <location>
        <begin position="80"/>
        <end position="105"/>
    </location>
</feature>
<comment type="caution">
    <text evidence="2">The sequence shown here is derived from an EMBL/GenBank/DDBJ whole genome shotgun (WGS) entry which is preliminary data.</text>
</comment>
<dbReference type="Proteomes" id="UP000765509">
    <property type="component" value="Unassembled WGS sequence"/>
</dbReference>